<dbReference type="EMBL" id="BRLB01000011">
    <property type="protein sequence ID" value="GKX30757.1"/>
    <property type="molecule type" value="Genomic_DNA"/>
</dbReference>
<evidence type="ECO:0000313" key="3">
    <source>
        <dbReference type="EMBL" id="GKX30757.1"/>
    </source>
</evidence>
<accession>A0A9W5YB66</accession>
<sequence>MNMKKSMRLESVRAIIDDMLMKMNDVNERRCAYIHLYGVSQTATILAIKRSLNPEIAAIIGMFHDYYSYATGITELHAQNGAETVRPIIRDMGVFTKEEQKTILRAIFYHSDKQTIHSKYDELIKDADVLQHYLYNVDKKIVAREAVRLKNILNELALVTDFEINENIDEEKIETGQDKRKLLGDIAETLASKGIVGITSDDDYKEICRFWTGDNIYKELQNGWCAAFLYYCCRKAGFLLPIRHPYGTTRFAGVGAWQEWAKFKNVNYFYSINDDSFIPTRGDIVIYEKLITNKSHDHTGIVLSSDKDSIIVAEGNVDNKNESGIVKRISCDRISGYIRIDNDFKYSFNGEYEPKLD</sequence>
<dbReference type="SUPFAM" id="SSF109604">
    <property type="entry name" value="HD-domain/PDEase-like"/>
    <property type="match status" value="1"/>
</dbReference>
<dbReference type="SUPFAM" id="SSF54001">
    <property type="entry name" value="Cysteine proteinases"/>
    <property type="match status" value="1"/>
</dbReference>
<dbReference type="Gene3D" id="1.10.3210.10">
    <property type="entry name" value="Hypothetical protein af1432"/>
    <property type="match status" value="1"/>
</dbReference>
<reference evidence="3" key="1">
    <citation type="submission" date="2022-06" db="EMBL/GenBank/DDBJ databases">
        <title>Vallitalea longa sp. nov., an anaerobic bacterium isolated from marine sediment.</title>
        <authorList>
            <person name="Hirano S."/>
            <person name="Terahara T."/>
            <person name="Mori K."/>
            <person name="Hamada M."/>
            <person name="Matsumoto R."/>
            <person name="Kobayashi T."/>
        </authorList>
    </citation>
    <scope>NUCLEOTIDE SEQUENCE</scope>
    <source>
        <strain evidence="3">SH18-1</strain>
    </source>
</reference>
<proteinExistence type="predicted"/>
<protein>
    <recommendedName>
        <fullName evidence="5">CHAP domain-containing protein</fullName>
    </recommendedName>
</protein>
<dbReference type="Pfam" id="PF05257">
    <property type="entry name" value="CHAP"/>
    <property type="match status" value="1"/>
</dbReference>
<name>A0A9W5YB66_9FIRM</name>
<feature type="domain" description="Peptidase C51" evidence="2">
    <location>
        <begin position="221"/>
        <end position="316"/>
    </location>
</feature>
<keyword evidence="4" id="KW-1185">Reference proteome</keyword>
<feature type="domain" description="HD" evidence="1">
    <location>
        <begin position="33"/>
        <end position="131"/>
    </location>
</feature>
<evidence type="ECO:0000313" key="4">
    <source>
        <dbReference type="Proteomes" id="UP001144256"/>
    </source>
</evidence>
<dbReference type="InterPro" id="IPR006674">
    <property type="entry name" value="HD_domain"/>
</dbReference>
<dbReference type="Pfam" id="PF01966">
    <property type="entry name" value="HD"/>
    <property type="match status" value="1"/>
</dbReference>
<dbReference type="InterPro" id="IPR038765">
    <property type="entry name" value="Papain-like_cys_pep_sf"/>
</dbReference>
<dbReference type="AlphaFoldDB" id="A0A9W5YB66"/>
<organism evidence="3 4">
    <name type="scientific">Vallitalea longa</name>
    <dbReference type="NCBI Taxonomy" id="2936439"/>
    <lineage>
        <taxon>Bacteria</taxon>
        <taxon>Bacillati</taxon>
        <taxon>Bacillota</taxon>
        <taxon>Clostridia</taxon>
        <taxon>Lachnospirales</taxon>
        <taxon>Vallitaleaceae</taxon>
        <taxon>Vallitalea</taxon>
    </lineage>
</organism>
<dbReference type="Proteomes" id="UP001144256">
    <property type="component" value="Unassembled WGS sequence"/>
</dbReference>
<comment type="caution">
    <text evidence="3">The sequence shown here is derived from an EMBL/GenBank/DDBJ whole genome shotgun (WGS) entry which is preliminary data.</text>
</comment>
<dbReference type="Gene3D" id="3.90.1720.10">
    <property type="entry name" value="endopeptidase domain like (from Nostoc punctiforme)"/>
    <property type="match status" value="1"/>
</dbReference>
<dbReference type="InterPro" id="IPR007921">
    <property type="entry name" value="CHAP_dom"/>
</dbReference>
<dbReference type="RefSeq" id="WP_281817224.1">
    <property type="nucleotide sequence ID" value="NZ_BRLB01000011.1"/>
</dbReference>
<evidence type="ECO:0008006" key="5">
    <source>
        <dbReference type="Google" id="ProtNLM"/>
    </source>
</evidence>
<evidence type="ECO:0000259" key="2">
    <source>
        <dbReference type="Pfam" id="PF05257"/>
    </source>
</evidence>
<evidence type="ECO:0000259" key="1">
    <source>
        <dbReference type="Pfam" id="PF01966"/>
    </source>
</evidence>
<gene>
    <name evidence="3" type="ORF">SH1V18_32370</name>
</gene>